<sequence length="85" mass="8998">MALSAHRQDIPPWYFFISDRGAQNSNTAGESSQVLSSERWECSGATALRAIRAPGRILHSNLASDVAHNSDADSDSIGSVGLDPG</sequence>
<keyword evidence="3" id="KW-1185">Reference proteome</keyword>
<reference evidence="2 3" key="1">
    <citation type="journal article" date="2019" name="Commun. Biol.">
        <title>The bagworm genome reveals a unique fibroin gene that provides high tensile strength.</title>
        <authorList>
            <person name="Kono N."/>
            <person name="Nakamura H."/>
            <person name="Ohtoshi R."/>
            <person name="Tomita M."/>
            <person name="Numata K."/>
            <person name="Arakawa K."/>
        </authorList>
    </citation>
    <scope>NUCLEOTIDE SEQUENCE [LARGE SCALE GENOMIC DNA]</scope>
</reference>
<dbReference type="AlphaFoldDB" id="A0A4C1Y0U0"/>
<comment type="caution">
    <text evidence="2">The sequence shown here is derived from an EMBL/GenBank/DDBJ whole genome shotgun (WGS) entry which is preliminary data.</text>
</comment>
<proteinExistence type="predicted"/>
<accession>A0A4C1Y0U0</accession>
<gene>
    <name evidence="2" type="ORF">EVAR_46310_1</name>
</gene>
<protein>
    <submittedName>
        <fullName evidence="2">Uncharacterized protein</fullName>
    </submittedName>
</protein>
<evidence type="ECO:0000256" key="1">
    <source>
        <dbReference type="SAM" id="MobiDB-lite"/>
    </source>
</evidence>
<organism evidence="2 3">
    <name type="scientific">Eumeta variegata</name>
    <name type="common">Bagworm moth</name>
    <name type="synonym">Eumeta japonica</name>
    <dbReference type="NCBI Taxonomy" id="151549"/>
    <lineage>
        <taxon>Eukaryota</taxon>
        <taxon>Metazoa</taxon>
        <taxon>Ecdysozoa</taxon>
        <taxon>Arthropoda</taxon>
        <taxon>Hexapoda</taxon>
        <taxon>Insecta</taxon>
        <taxon>Pterygota</taxon>
        <taxon>Neoptera</taxon>
        <taxon>Endopterygota</taxon>
        <taxon>Lepidoptera</taxon>
        <taxon>Glossata</taxon>
        <taxon>Ditrysia</taxon>
        <taxon>Tineoidea</taxon>
        <taxon>Psychidae</taxon>
        <taxon>Oiketicinae</taxon>
        <taxon>Eumeta</taxon>
    </lineage>
</organism>
<evidence type="ECO:0000313" key="3">
    <source>
        <dbReference type="Proteomes" id="UP000299102"/>
    </source>
</evidence>
<dbReference type="Proteomes" id="UP000299102">
    <property type="component" value="Unassembled WGS sequence"/>
</dbReference>
<dbReference type="EMBL" id="BGZK01001002">
    <property type="protein sequence ID" value="GBP68147.1"/>
    <property type="molecule type" value="Genomic_DNA"/>
</dbReference>
<evidence type="ECO:0000313" key="2">
    <source>
        <dbReference type="EMBL" id="GBP68147.1"/>
    </source>
</evidence>
<feature type="region of interest" description="Disordered" evidence="1">
    <location>
        <begin position="63"/>
        <end position="85"/>
    </location>
</feature>
<name>A0A4C1Y0U0_EUMVA</name>